<evidence type="ECO:0000256" key="7">
    <source>
        <dbReference type="ARBA" id="ARBA00023136"/>
    </source>
</evidence>
<dbReference type="EMBL" id="CAESAI010000002">
    <property type="protein sequence ID" value="CAB4331048.1"/>
    <property type="molecule type" value="Genomic_DNA"/>
</dbReference>
<feature type="transmembrane region" description="Helical" evidence="8">
    <location>
        <begin position="58"/>
        <end position="78"/>
    </location>
</feature>
<protein>
    <submittedName>
        <fullName evidence="12">Unannotated protein</fullName>
    </submittedName>
</protein>
<dbReference type="InterPro" id="IPR011701">
    <property type="entry name" value="MFS"/>
</dbReference>
<keyword evidence="7 8" id="KW-0472">Membrane</keyword>
<dbReference type="AlphaFoldDB" id="A0A6J6Q0H0"/>
<evidence type="ECO:0000313" key="16">
    <source>
        <dbReference type="EMBL" id="CAB5045420.1"/>
    </source>
</evidence>
<evidence type="ECO:0000256" key="5">
    <source>
        <dbReference type="ARBA" id="ARBA00022692"/>
    </source>
</evidence>
<evidence type="ECO:0000256" key="3">
    <source>
        <dbReference type="ARBA" id="ARBA00022448"/>
    </source>
</evidence>
<evidence type="ECO:0000256" key="6">
    <source>
        <dbReference type="ARBA" id="ARBA00022989"/>
    </source>
</evidence>
<evidence type="ECO:0000256" key="8">
    <source>
        <dbReference type="SAM" id="Phobius"/>
    </source>
</evidence>
<dbReference type="PANTHER" id="PTHR42718:SF9">
    <property type="entry name" value="MAJOR FACILITATOR SUPERFAMILY MULTIDRUG TRANSPORTER MFSC"/>
    <property type="match status" value="1"/>
</dbReference>
<evidence type="ECO:0000256" key="2">
    <source>
        <dbReference type="ARBA" id="ARBA00008537"/>
    </source>
</evidence>
<evidence type="ECO:0000313" key="13">
    <source>
        <dbReference type="EMBL" id="CAB4750760.1"/>
    </source>
</evidence>
<dbReference type="EMBL" id="CAEZZD010000094">
    <property type="protein sequence ID" value="CAB4750760.1"/>
    <property type="molecule type" value="Genomic_DNA"/>
</dbReference>
<accession>A0A6J6Q0H0</accession>
<feature type="transmembrane region" description="Helical" evidence="8">
    <location>
        <begin position="255"/>
        <end position="272"/>
    </location>
</feature>
<dbReference type="CDD" id="cd17321">
    <property type="entry name" value="MFS_MMR_MDR_like"/>
    <property type="match status" value="1"/>
</dbReference>
<evidence type="ECO:0000313" key="12">
    <source>
        <dbReference type="EMBL" id="CAB4704497.1"/>
    </source>
</evidence>
<evidence type="ECO:0000313" key="15">
    <source>
        <dbReference type="EMBL" id="CAB5013399.1"/>
    </source>
</evidence>
<evidence type="ECO:0000259" key="9">
    <source>
        <dbReference type="PROSITE" id="PS50850"/>
    </source>
</evidence>
<feature type="transmembrane region" description="Helical" evidence="8">
    <location>
        <begin position="115"/>
        <end position="136"/>
    </location>
</feature>
<dbReference type="Gene3D" id="1.20.1250.20">
    <property type="entry name" value="MFS general substrate transporter like domains"/>
    <property type="match status" value="1"/>
</dbReference>
<feature type="transmembrane region" description="Helical" evidence="8">
    <location>
        <begin position="85"/>
        <end position="103"/>
    </location>
</feature>
<dbReference type="SUPFAM" id="SSF103473">
    <property type="entry name" value="MFS general substrate transporter"/>
    <property type="match status" value="1"/>
</dbReference>
<keyword evidence="5 8" id="KW-0812">Transmembrane</keyword>
<feature type="transmembrane region" description="Helical" evidence="8">
    <location>
        <begin position="292"/>
        <end position="316"/>
    </location>
</feature>
<dbReference type="PROSITE" id="PS50850">
    <property type="entry name" value="MFS"/>
    <property type="match status" value="1"/>
</dbReference>
<dbReference type="EMBL" id="CAFAAO010000002">
    <property type="protein sequence ID" value="CAB4794585.1"/>
    <property type="molecule type" value="Genomic_DNA"/>
</dbReference>
<dbReference type="NCBIfam" id="TIGR00711">
    <property type="entry name" value="efflux_EmrB"/>
    <property type="match status" value="1"/>
</dbReference>
<feature type="transmembrane region" description="Helical" evidence="8">
    <location>
        <begin position="387"/>
        <end position="412"/>
    </location>
</feature>
<feature type="transmembrane region" description="Helical" evidence="8">
    <location>
        <begin position="433"/>
        <end position="451"/>
    </location>
</feature>
<gene>
    <name evidence="12" type="ORF">UFOPK2648_00507</name>
    <name evidence="13" type="ORF">UFOPK2824_00685</name>
    <name evidence="14" type="ORF">UFOPK3037_00181</name>
    <name evidence="10" type="ORF">UFOPK3406_00191</name>
    <name evidence="11" type="ORF">UFOPK3925_00826</name>
    <name evidence="15" type="ORF">UFOPK4097_00462</name>
    <name evidence="16" type="ORF">UFOPK4301_00269</name>
</gene>
<evidence type="ECO:0000313" key="14">
    <source>
        <dbReference type="EMBL" id="CAB4794585.1"/>
    </source>
</evidence>
<dbReference type="InterPro" id="IPR020846">
    <property type="entry name" value="MFS_dom"/>
</dbReference>
<feature type="transmembrane region" description="Helical" evidence="8">
    <location>
        <begin position="328"/>
        <end position="353"/>
    </location>
</feature>
<feature type="domain" description="Major facilitator superfamily (MFS) profile" evidence="9">
    <location>
        <begin position="20"/>
        <end position="533"/>
    </location>
</feature>
<evidence type="ECO:0000256" key="4">
    <source>
        <dbReference type="ARBA" id="ARBA00022475"/>
    </source>
</evidence>
<evidence type="ECO:0000256" key="1">
    <source>
        <dbReference type="ARBA" id="ARBA00004651"/>
    </source>
</evidence>
<feature type="transmembrane region" description="Helical" evidence="8">
    <location>
        <begin position="360"/>
        <end position="381"/>
    </location>
</feature>
<feature type="transmembrane region" description="Helical" evidence="8">
    <location>
        <begin position="206"/>
        <end position="226"/>
    </location>
</feature>
<feature type="transmembrane region" description="Helical" evidence="8">
    <location>
        <begin position="21"/>
        <end position="46"/>
    </location>
</feature>
<keyword evidence="4" id="KW-1003">Cell membrane</keyword>
<dbReference type="InterPro" id="IPR036259">
    <property type="entry name" value="MFS_trans_sf"/>
</dbReference>
<name>A0A6J6Q0H0_9ZZZZ</name>
<feature type="transmembrane region" description="Helical" evidence="8">
    <location>
        <begin position="174"/>
        <end position="194"/>
    </location>
</feature>
<dbReference type="EMBL" id="CAFBQG010000020">
    <property type="protein sequence ID" value="CAB5045420.1"/>
    <property type="molecule type" value="Genomic_DNA"/>
</dbReference>
<evidence type="ECO:0000313" key="10">
    <source>
        <dbReference type="EMBL" id="CAB4331048.1"/>
    </source>
</evidence>
<organism evidence="12">
    <name type="scientific">freshwater metagenome</name>
    <dbReference type="NCBI Taxonomy" id="449393"/>
    <lineage>
        <taxon>unclassified sequences</taxon>
        <taxon>metagenomes</taxon>
        <taxon>ecological metagenomes</taxon>
    </lineage>
</organism>
<dbReference type="InterPro" id="IPR004638">
    <property type="entry name" value="EmrB-like"/>
</dbReference>
<keyword evidence="6 8" id="KW-1133">Transmembrane helix</keyword>
<dbReference type="Pfam" id="PF07690">
    <property type="entry name" value="MFS_1"/>
    <property type="match status" value="1"/>
</dbReference>
<dbReference type="GO" id="GO:0005886">
    <property type="term" value="C:plasma membrane"/>
    <property type="evidence" value="ECO:0007669"/>
    <property type="project" value="UniProtKB-SubCell"/>
</dbReference>
<dbReference type="EMBL" id="CAEZYC010000018">
    <property type="protein sequence ID" value="CAB4704497.1"/>
    <property type="molecule type" value="Genomic_DNA"/>
</dbReference>
<sequence length="549" mass="57461">MSATVSNQELNDKPAAGWTPMIFIGLGVALIIMDATIVNVILPTIIVDLGIDSIDAEWINAIYALTFAAFLIVAGRLGDRYGRRLVFILGGLVFAGSSILAATSTSAGTLIAARALQGLGGAMISPTSLSIVNDLYKGKSRAIAFAFYGSIIGGMAALGPLLGGWLTQTFSWHWSFWINVPISLFVAIGAWKFVPKSRAEDDLGAPDWVGAVLSTVGIAALIFALIEGRNYGWWNATKDSEFLGRTWVTGHWSPVAYAFILAVVGLVGLYVFETRRTAAGKSVLIDFELFKIPTFGFGSFAGLIVSLGEFGILFSLPLFMQSVLGWSALGAGGLLASLAIGAFFAAPTAAILANRRNPRFVARLGLVLEIVGILGIALTISPSASGWILGIWLFIYGAGVGYATAQLTGLILSDVPASKSGQASGTQSTARQIGSAMGTAVLGTILFVGLYDNTEVAVANTGAPIEVSTQIAQIVEQSAGTAIPGLANPPGSPEIQAASSQAFSDALEHTAYYAAGFLMLGLLSTLKLPPGQSYGAKREDESELIRDFE</sequence>
<evidence type="ECO:0000313" key="11">
    <source>
        <dbReference type="EMBL" id="CAB4339092.1"/>
    </source>
</evidence>
<feature type="transmembrane region" description="Helical" evidence="8">
    <location>
        <begin position="510"/>
        <end position="528"/>
    </location>
</feature>
<dbReference type="EMBL" id="CAFBPK010000004">
    <property type="protein sequence ID" value="CAB5013399.1"/>
    <property type="molecule type" value="Genomic_DNA"/>
</dbReference>
<dbReference type="EMBL" id="CAESAD010000004">
    <property type="protein sequence ID" value="CAB4339092.1"/>
    <property type="molecule type" value="Genomic_DNA"/>
</dbReference>
<comment type="subcellular location">
    <subcellularLocation>
        <location evidence="1">Cell membrane</location>
        <topology evidence="1">Multi-pass membrane protein</topology>
    </subcellularLocation>
</comment>
<reference evidence="12" key="1">
    <citation type="submission" date="2020-05" db="EMBL/GenBank/DDBJ databases">
        <authorList>
            <person name="Chiriac C."/>
            <person name="Salcher M."/>
            <person name="Ghai R."/>
            <person name="Kavagutti S V."/>
        </authorList>
    </citation>
    <scope>NUCLEOTIDE SEQUENCE</scope>
</reference>
<dbReference type="Gene3D" id="1.20.1720.10">
    <property type="entry name" value="Multidrug resistance protein D"/>
    <property type="match status" value="1"/>
</dbReference>
<keyword evidence="3" id="KW-0813">Transport</keyword>
<proteinExistence type="inferred from homology"/>
<dbReference type="PANTHER" id="PTHR42718">
    <property type="entry name" value="MAJOR FACILITATOR SUPERFAMILY MULTIDRUG TRANSPORTER MFSC"/>
    <property type="match status" value="1"/>
</dbReference>
<dbReference type="GO" id="GO:0022857">
    <property type="term" value="F:transmembrane transporter activity"/>
    <property type="evidence" value="ECO:0007669"/>
    <property type="project" value="InterPro"/>
</dbReference>
<comment type="similarity">
    <text evidence="2">Belongs to the major facilitator superfamily. EmrB family.</text>
</comment>
<feature type="transmembrane region" description="Helical" evidence="8">
    <location>
        <begin position="143"/>
        <end position="162"/>
    </location>
</feature>